<proteinExistence type="predicted"/>
<evidence type="ECO:0000313" key="2">
    <source>
        <dbReference type="EMBL" id="BCK59413.1"/>
    </source>
</evidence>
<evidence type="ECO:0000313" key="3">
    <source>
        <dbReference type="Proteomes" id="UP000516173"/>
    </source>
</evidence>
<organism evidence="2 3">
    <name type="scientific">Nocardia wallacei</name>
    <dbReference type="NCBI Taxonomy" id="480035"/>
    <lineage>
        <taxon>Bacteria</taxon>
        <taxon>Bacillati</taxon>
        <taxon>Actinomycetota</taxon>
        <taxon>Actinomycetes</taxon>
        <taxon>Mycobacteriales</taxon>
        <taxon>Nocardiaceae</taxon>
        <taxon>Nocardia</taxon>
    </lineage>
</organism>
<evidence type="ECO:0000256" key="1">
    <source>
        <dbReference type="SAM" id="MobiDB-lite"/>
    </source>
</evidence>
<reference evidence="2 3" key="1">
    <citation type="submission" date="2020-08" db="EMBL/GenBank/DDBJ databases">
        <title>Genome Sequencing of Nocardia wallacei strain FMUON74 and assembly.</title>
        <authorList>
            <person name="Toyokawa M."/>
            <person name="Uesaka K."/>
        </authorList>
    </citation>
    <scope>NUCLEOTIDE SEQUENCE [LARGE SCALE GENOMIC DNA]</scope>
    <source>
        <strain evidence="2 3">FMUON74</strain>
        <plasmid evidence="2 3">pFMUON74</plasmid>
    </source>
</reference>
<feature type="region of interest" description="Disordered" evidence="1">
    <location>
        <begin position="98"/>
        <end position="117"/>
    </location>
</feature>
<feature type="compositionally biased region" description="Basic and acidic residues" evidence="1">
    <location>
        <begin position="99"/>
        <end position="117"/>
    </location>
</feature>
<dbReference type="AlphaFoldDB" id="A0A7G1KYT4"/>
<accession>A0A7G1KYT4</accession>
<geneLocation type="plasmid" evidence="2 3">
    <name>pFMUON74</name>
</geneLocation>
<dbReference type="Proteomes" id="UP000516173">
    <property type="component" value="Plasmid pFMUON74"/>
</dbReference>
<gene>
    <name evidence="2" type="ORF">NWFMUON74_71850</name>
</gene>
<dbReference type="EMBL" id="AP023397">
    <property type="protein sequence ID" value="BCK59413.1"/>
    <property type="molecule type" value="Genomic_DNA"/>
</dbReference>
<keyword evidence="2" id="KW-0614">Plasmid</keyword>
<keyword evidence="3" id="KW-1185">Reference proteome</keyword>
<feature type="region of interest" description="Disordered" evidence="1">
    <location>
        <begin position="30"/>
        <end position="57"/>
    </location>
</feature>
<protein>
    <submittedName>
        <fullName evidence="2">Uncharacterized protein</fullName>
    </submittedName>
</protein>
<sequence length="117" mass="13226">MATRKTRKLPDPLADVTRLMSRYVAEHQPLGDYLDSHRHHPPMRRRDGLTSENPPDSILTAIASPACLWSAGVTPATTQVFYTRTDNTMLEISLCQHMPSDRRRDEFGPDLRQPDAG</sequence>
<dbReference type="KEGG" id="nwl:NWFMUON74_71850"/>
<name>A0A7G1KYT4_9NOCA</name>